<accession>A0A2G0QGD5</accession>
<protein>
    <submittedName>
        <fullName evidence="1">Uncharacterized protein</fullName>
    </submittedName>
</protein>
<proteinExistence type="predicted"/>
<comment type="caution">
    <text evidence="1">The sequence shown here is derived from an EMBL/GenBank/DDBJ whole genome shotgun (WGS) entry which is preliminary data.</text>
</comment>
<name>A0A2G0QGD5_XENHO</name>
<dbReference type="AlphaFoldDB" id="A0A2G0QGD5"/>
<evidence type="ECO:0000313" key="1">
    <source>
        <dbReference type="EMBL" id="PHM58295.1"/>
    </source>
</evidence>
<organism evidence="1 2">
    <name type="scientific">Xenorhabdus hominickii</name>
    <dbReference type="NCBI Taxonomy" id="351679"/>
    <lineage>
        <taxon>Bacteria</taxon>
        <taxon>Pseudomonadati</taxon>
        <taxon>Pseudomonadota</taxon>
        <taxon>Gammaproteobacteria</taxon>
        <taxon>Enterobacterales</taxon>
        <taxon>Morganellaceae</taxon>
        <taxon>Xenorhabdus</taxon>
    </lineage>
</organism>
<dbReference type="Proteomes" id="UP000225433">
    <property type="component" value="Unassembled WGS sequence"/>
</dbReference>
<gene>
    <name evidence="1" type="ORF">Xhom_01310</name>
</gene>
<evidence type="ECO:0000313" key="2">
    <source>
        <dbReference type="Proteomes" id="UP000225433"/>
    </source>
</evidence>
<dbReference type="EMBL" id="NJAI01000001">
    <property type="protein sequence ID" value="PHM58295.1"/>
    <property type="molecule type" value="Genomic_DNA"/>
</dbReference>
<reference evidence="1 2" key="1">
    <citation type="journal article" date="2017" name="Nat. Microbiol.">
        <title>Natural product diversity associated with the nematode symbionts Photorhabdus and Xenorhabdus.</title>
        <authorList>
            <person name="Tobias N.J."/>
            <person name="Wolff H."/>
            <person name="Djahanschiri B."/>
            <person name="Grundmann F."/>
            <person name="Kronenwerth M."/>
            <person name="Shi Y.M."/>
            <person name="Simonyi S."/>
            <person name="Grun P."/>
            <person name="Shapiro-Ilan D."/>
            <person name="Pidot S.J."/>
            <person name="Stinear T.P."/>
            <person name="Ebersberger I."/>
            <person name="Bode H.B."/>
        </authorList>
    </citation>
    <scope>NUCLEOTIDE SEQUENCE [LARGE SCALE GENOMIC DNA]</scope>
    <source>
        <strain evidence="1 2">DSM 17903</strain>
    </source>
</reference>
<sequence length="48" mass="5376">MVINENYSFISIGSDSNPYAGTNRFRFDGFVLSSIVSQHQHPVEMAVL</sequence>